<dbReference type="EMBL" id="BIXY01000004">
    <property type="protein sequence ID" value="GCF06980.1"/>
    <property type="molecule type" value="Genomic_DNA"/>
</dbReference>
<dbReference type="Proteomes" id="UP000322530">
    <property type="component" value="Unassembled WGS sequence"/>
</dbReference>
<keyword evidence="7" id="KW-1185">Reference proteome</keyword>
<name>A0A5A5T699_9CHLR</name>
<evidence type="ECO:0000256" key="1">
    <source>
        <dbReference type="ARBA" id="ARBA00005417"/>
    </source>
</evidence>
<evidence type="ECO:0000256" key="4">
    <source>
        <dbReference type="ARBA" id="ARBA00022840"/>
    </source>
</evidence>
<evidence type="ECO:0000256" key="2">
    <source>
        <dbReference type="ARBA" id="ARBA00022448"/>
    </source>
</evidence>
<dbReference type="SUPFAM" id="SSF52540">
    <property type="entry name" value="P-loop containing nucleoside triphosphate hydrolases"/>
    <property type="match status" value="1"/>
</dbReference>
<dbReference type="CDD" id="cd03264">
    <property type="entry name" value="ABC_drug_resistance_like"/>
    <property type="match status" value="1"/>
</dbReference>
<dbReference type="Pfam" id="PF00005">
    <property type="entry name" value="ABC_tran"/>
    <property type="match status" value="1"/>
</dbReference>
<protein>
    <submittedName>
        <fullName evidence="6">Multidrug ABC transporter ATP-binding protein</fullName>
    </submittedName>
</protein>
<dbReference type="Gene3D" id="3.40.50.300">
    <property type="entry name" value="P-loop containing nucleotide triphosphate hydrolases"/>
    <property type="match status" value="1"/>
</dbReference>
<accession>A0A5A5T699</accession>
<dbReference type="RefSeq" id="WP_149400030.1">
    <property type="nucleotide sequence ID" value="NZ_BIXY01000004.1"/>
</dbReference>
<evidence type="ECO:0000259" key="5">
    <source>
        <dbReference type="PROSITE" id="PS50893"/>
    </source>
</evidence>
<dbReference type="PANTHER" id="PTHR43335:SF2">
    <property type="entry name" value="ABC TRANSPORTER, ATP-BINDING PROTEIN"/>
    <property type="match status" value="1"/>
</dbReference>
<evidence type="ECO:0000313" key="6">
    <source>
        <dbReference type="EMBL" id="GCF06980.1"/>
    </source>
</evidence>
<dbReference type="OrthoDB" id="9775135at2"/>
<dbReference type="InterPro" id="IPR003439">
    <property type="entry name" value="ABC_transporter-like_ATP-bd"/>
</dbReference>
<dbReference type="InterPro" id="IPR027417">
    <property type="entry name" value="P-loop_NTPase"/>
</dbReference>
<dbReference type="PROSITE" id="PS00211">
    <property type="entry name" value="ABC_TRANSPORTER_1"/>
    <property type="match status" value="1"/>
</dbReference>
<dbReference type="InterPro" id="IPR003593">
    <property type="entry name" value="AAA+_ATPase"/>
</dbReference>
<keyword evidence="4 6" id="KW-0067">ATP-binding</keyword>
<organism evidence="6 7">
    <name type="scientific">Dictyobacter arantiisoli</name>
    <dbReference type="NCBI Taxonomy" id="2014874"/>
    <lineage>
        <taxon>Bacteria</taxon>
        <taxon>Bacillati</taxon>
        <taxon>Chloroflexota</taxon>
        <taxon>Ktedonobacteria</taxon>
        <taxon>Ktedonobacterales</taxon>
        <taxon>Dictyobacteraceae</taxon>
        <taxon>Dictyobacter</taxon>
    </lineage>
</organism>
<feature type="domain" description="ABC transporter" evidence="5">
    <location>
        <begin position="3"/>
        <end position="235"/>
    </location>
</feature>
<dbReference type="PANTHER" id="PTHR43335">
    <property type="entry name" value="ABC TRANSPORTER, ATP-BINDING PROTEIN"/>
    <property type="match status" value="1"/>
</dbReference>
<dbReference type="GO" id="GO:0005524">
    <property type="term" value="F:ATP binding"/>
    <property type="evidence" value="ECO:0007669"/>
    <property type="project" value="UniProtKB-KW"/>
</dbReference>
<keyword evidence="3" id="KW-0547">Nucleotide-binding</keyword>
<dbReference type="PROSITE" id="PS50893">
    <property type="entry name" value="ABC_TRANSPORTER_2"/>
    <property type="match status" value="1"/>
</dbReference>
<proteinExistence type="inferred from homology"/>
<dbReference type="GO" id="GO:0016887">
    <property type="term" value="F:ATP hydrolysis activity"/>
    <property type="evidence" value="ECO:0007669"/>
    <property type="project" value="InterPro"/>
</dbReference>
<dbReference type="SMART" id="SM00382">
    <property type="entry name" value="AAA"/>
    <property type="match status" value="1"/>
</dbReference>
<dbReference type="InterPro" id="IPR017871">
    <property type="entry name" value="ABC_transporter-like_CS"/>
</dbReference>
<reference evidence="6 7" key="1">
    <citation type="submission" date="2019-01" db="EMBL/GenBank/DDBJ databases">
        <title>Draft genome sequence of Dictyobacter sp. Uno17.</title>
        <authorList>
            <person name="Wang C.M."/>
            <person name="Zheng Y."/>
            <person name="Sakai Y."/>
            <person name="Abe K."/>
            <person name="Yokota A."/>
            <person name="Yabe S."/>
        </authorList>
    </citation>
    <scope>NUCLEOTIDE SEQUENCE [LARGE SCALE GENOMIC DNA]</scope>
    <source>
        <strain evidence="6 7">Uno17</strain>
    </source>
</reference>
<comment type="caution">
    <text evidence="6">The sequence shown here is derived from an EMBL/GenBank/DDBJ whole genome shotgun (WGS) entry which is preliminary data.</text>
</comment>
<evidence type="ECO:0000313" key="7">
    <source>
        <dbReference type="Proteomes" id="UP000322530"/>
    </source>
</evidence>
<comment type="similarity">
    <text evidence="1">Belongs to the ABC transporter superfamily.</text>
</comment>
<dbReference type="AlphaFoldDB" id="A0A5A5T699"/>
<gene>
    <name evidence="6" type="ORF">KDI_05440</name>
</gene>
<sequence length="302" mass="32998">MEIEIAHLTKVYRGGVCALSALSLTIPTGMFGLLGPNGAGKTTLMRILAGILRPSSGDLHVGECDGTTWQGQKTIKQFLGYVPQDLGMYPDLKIDEFLNYIGILKGLSDRTMRQQRVEYLLEMVALSQFAKRSIRALSGGMKRRVGIAQALLNDPKLLIVDEPTAGLDPEERIRFRNLLSDLGNERTVLLSTHIVEDIAQTCPRLAVMKSGQIIFQGTTTDLVNIAKTRVWSVTSATRKPEGNVIIVSTINRGGMIDYRIIGTPASEAGATLVEPTLEDGYVWLMNSSQGDREAQPSHSKSV</sequence>
<keyword evidence="2" id="KW-0813">Transport</keyword>
<evidence type="ECO:0000256" key="3">
    <source>
        <dbReference type="ARBA" id="ARBA00022741"/>
    </source>
</evidence>